<protein>
    <recommendedName>
        <fullName evidence="3">endo-1,3(4)-beta-glucanase</fullName>
        <ecNumber evidence="3">3.2.1.6</ecNumber>
    </recommendedName>
</protein>
<dbReference type="Proteomes" id="UP001303373">
    <property type="component" value="Chromosome 10"/>
</dbReference>
<gene>
    <name evidence="8" type="ORF">R9X50_00636500</name>
</gene>
<dbReference type="EC" id="3.2.1.6" evidence="3"/>
<dbReference type="InterPro" id="IPR013320">
    <property type="entry name" value="ConA-like_dom_sf"/>
</dbReference>
<evidence type="ECO:0000256" key="2">
    <source>
        <dbReference type="ARBA" id="ARBA00006865"/>
    </source>
</evidence>
<dbReference type="FunFam" id="2.60.120.200:FF:000114">
    <property type="entry name" value="Probable endo-1,3(4)-beta-glucanase NFIA_089530"/>
    <property type="match status" value="1"/>
</dbReference>
<keyword evidence="6" id="KW-0812">Transmembrane</keyword>
<sequence>MHGRSERTRAAKHYLGPEDYNDYSGENVSKWNPKRWSRGVIIGAIIAAIVIIVAIIVGAVVGSRNSNSAYPDYTQLNYTLQDTYHGTTFFDNFDYFNTYDPSQGFVHYVPEETAQQYNLTYATDSAAIMRVDTSTANATTGRFSVRITSKKQYNNGLFIFNVTNSPYGCSTWPALWLSDPSNWPTNGEIDVMEGVNQATNGNQMTLHTTDDCKMNVKRKETGKVLTTNCFNGTDDNAGCGVKGTNAATFGEAFNEQGGGTYAVEWRNAGIRIWFFQRGSEPSDIPTDVSNTTAPDPSTWSTPMADFPGTDCDISSHFKNQSIIADIDLCGSWAGATGVYSTQDQCPGTCSDFVAQNQEAYAKAFWEFASFRVYSAS</sequence>
<keyword evidence="4 8" id="KW-0378">Hydrolase</keyword>
<dbReference type="AlphaFoldDB" id="A0AAQ3M9J7"/>
<organism evidence="8 9">
    <name type="scientific">Acrodontium crateriforme</name>
    <dbReference type="NCBI Taxonomy" id="150365"/>
    <lineage>
        <taxon>Eukaryota</taxon>
        <taxon>Fungi</taxon>
        <taxon>Dikarya</taxon>
        <taxon>Ascomycota</taxon>
        <taxon>Pezizomycotina</taxon>
        <taxon>Dothideomycetes</taxon>
        <taxon>Dothideomycetidae</taxon>
        <taxon>Mycosphaerellales</taxon>
        <taxon>Teratosphaeriaceae</taxon>
        <taxon>Acrodontium</taxon>
    </lineage>
</organism>
<keyword evidence="5" id="KW-0326">Glycosidase</keyword>
<dbReference type="PANTHER" id="PTHR10963">
    <property type="entry name" value="GLYCOSYL HYDROLASE-RELATED"/>
    <property type="match status" value="1"/>
</dbReference>
<comment type="similarity">
    <text evidence="2">Belongs to the glycosyl hydrolase 16 family.</text>
</comment>
<evidence type="ECO:0000256" key="3">
    <source>
        <dbReference type="ARBA" id="ARBA00012599"/>
    </source>
</evidence>
<feature type="transmembrane region" description="Helical" evidence="6">
    <location>
        <begin position="40"/>
        <end position="61"/>
    </location>
</feature>
<evidence type="ECO:0000256" key="4">
    <source>
        <dbReference type="ARBA" id="ARBA00022801"/>
    </source>
</evidence>
<name>A0AAQ3M9J7_9PEZI</name>
<evidence type="ECO:0000313" key="9">
    <source>
        <dbReference type="Proteomes" id="UP001303373"/>
    </source>
</evidence>
<accession>A0AAQ3M9J7</accession>
<dbReference type="Pfam" id="PF26113">
    <property type="entry name" value="GH16_XgeA"/>
    <property type="match status" value="1"/>
</dbReference>
<dbReference type="CDD" id="cd02181">
    <property type="entry name" value="GH16_fungal_Lam16A_glucanase"/>
    <property type="match status" value="1"/>
</dbReference>
<dbReference type="InterPro" id="IPR000757">
    <property type="entry name" value="Beta-glucanase-like"/>
</dbReference>
<evidence type="ECO:0000256" key="6">
    <source>
        <dbReference type="SAM" id="Phobius"/>
    </source>
</evidence>
<evidence type="ECO:0000256" key="1">
    <source>
        <dbReference type="ARBA" id="ARBA00000124"/>
    </source>
</evidence>
<keyword evidence="9" id="KW-1185">Reference proteome</keyword>
<reference evidence="8 9" key="1">
    <citation type="submission" date="2023-11" db="EMBL/GenBank/DDBJ databases">
        <title>An acidophilic fungus is an integral part of prey digestion in a carnivorous sundew plant.</title>
        <authorList>
            <person name="Tsai I.J."/>
        </authorList>
    </citation>
    <scope>NUCLEOTIDE SEQUENCE [LARGE SCALE GENOMIC DNA]</scope>
    <source>
        <strain evidence="8">169a</strain>
    </source>
</reference>
<dbReference type="GO" id="GO:0052861">
    <property type="term" value="F:endo-1,3(4)-beta-glucanase activity"/>
    <property type="evidence" value="ECO:0007669"/>
    <property type="project" value="UniProtKB-EC"/>
</dbReference>
<dbReference type="GO" id="GO:0009251">
    <property type="term" value="P:glucan catabolic process"/>
    <property type="evidence" value="ECO:0007669"/>
    <property type="project" value="TreeGrafter"/>
</dbReference>
<evidence type="ECO:0000259" key="7">
    <source>
        <dbReference type="PROSITE" id="PS51762"/>
    </source>
</evidence>
<dbReference type="PROSITE" id="PS51762">
    <property type="entry name" value="GH16_2"/>
    <property type="match status" value="1"/>
</dbReference>
<evidence type="ECO:0000256" key="5">
    <source>
        <dbReference type="ARBA" id="ARBA00023295"/>
    </source>
</evidence>
<keyword evidence="6" id="KW-0472">Membrane</keyword>
<dbReference type="EMBL" id="CP138589">
    <property type="protein sequence ID" value="WPH03485.1"/>
    <property type="molecule type" value="Genomic_DNA"/>
</dbReference>
<keyword evidence="6" id="KW-1133">Transmembrane helix</keyword>
<comment type="catalytic activity">
    <reaction evidence="1">
        <text>Endohydrolysis of (1-&gt;3)- or (1-&gt;4)-linkages in beta-D-glucans when the glucose residue whose reducing group is involved in the linkage to be hydrolyzed is itself substituted at C-3.</text>
        <dbReference type="EC" id="3.2.1.6"/>
    </reaction>
</comment>
<evidence type="ECO:0000313" key="8">
    <source>
        <dbReference type="EMBL" id="WPH03485.1"/>
    </source>
</evidence>
<dbReference type="PANTHER" id="PTHR10963:SF42">
    <property type="entry name" value="PUTATIVE (AFU_ORTHOLOGUE AFUA_5G02280)-RELATED"/>
    <property type="match status" value="1"/>
</dbReference>
<dbReference type="SUPFAM" id="SSF49899">
    <property type="entry name" value="Concanavalin A-like lectins/glucanases"/>
    <property type="match status" value="1"/>
</dbReference>
<dbReference type="Gene3D" id="2.60.120.200">
    <property type="match status" value="1"/>
</dbReference>
<feature type="domain" description="GH16" evidence="7">
    <location>
        <begin position="71"/>
        <end position="341"/>
    </location>
</feature>
<proteinExistence type="inferred from homology"/>
<dbReference type="InterPro" id="IPR050546">
    <property type="entry name" value="Glycosyl_Hydrlase_16"/>
</dbReference>